<dbReference type="Proteomes" id="UP000593567">
    <property type="component" value="Unassembled WGS sequence"/>
</dbReference>
<keyword evidence="1" id="KW-0812">Transmembrane</keyword>
<evidence type="ECO:0008006" key="4">
    <source>
        <dbReference type="Google" id="ProtNLM"/>
    </source>
</evidence>
<evidence type="ECO:0000256" key="1">
    <source>
        <dbReference type="SAM" id="Phobius"/>
    </source>
</evidence>
<sequence>MPGNPPKPPIQFNKAYCCSHNLLIFKILEVVCLLVTVIFASQFTGPSTVIYIQIIGALGVVTCLAWILLFCLNLNARFPDFFPVLVSKPFHRLVTIKQRDCIGCWTFWPLNQLTCVFQCKIEALYL</sequence>
<dbReference type="AlphaFoldDB" id="A0A7J7JTH3"/>
<reference evidence="2" key="1">
    <citation type="submission" date="2020-06" db="EMBL/GenBank/DDBJ databases">
        <title>Draft genome of Bugula neritina, a colonial animal packing powerful symbionts and potential medicines.</title>
        <authorList>
            <person name="Rayko M."/>
        </authorList>
    </citation>
    <scope>NUCLEOTIDE SEQUENCE [LARGE SCALE GENOMIC DNA]</scope>
    <source>
        <strain evidence="2">Kwan_BN1</strain>
    </source>
</reference>
<name>A0A7J7JTH3_BUGNE</name>
<keyword evidence="1" id="KW-1133">Transmembrane helix</keyword>
<keyword evidence="3" id="KW-1185">Reference proteome</keyword>
<dbReference type="EMBL" id="VXIV02001847">
    <property type="protein sequence ID" value="KAF6029195.1"/>
    <property type="molecule type" value="Genomic_DNA"/>
</dbReference>
<gene>
    <name evidence="2" type="ORF">EB796_012496</name>
</gene>
<evidence type="ECO:0000313" key="3">
    <source>
        <dbReference type="Proteomes" id="UP000593567"/>
    </source>
</evidence>
<accession>A0A7J7JTH3</accession>
<proteinExistence type="predicted"/>
<protein>
    <recommendedName>
        <fullName evidence="4">MARVEL domain-containing protein</fullName>
    </recommendedName>
</protein>
<evidence type="ECO:0000313" key="2">
    <source>
        <dbReference type="EMBL" id="KAF6029195.1"/>
    </source>
</evidence>
<comment type="caution">
    <text evidence="2">The sequence shown here is derived from an EMBL/GenBank/DDBJ whole genome shotgun (WGS) entry which is preliminary data.</text>
</comment>
<feature type="transmembrane region" description="Helical" evidence="1">
    <location>
        <begin position="21"/>
        <end position="43"/>
    </location>
</feature>
<organism evidence="2 3">
    <name type="scientific">Bugula neritina</name>
    <name type="common">Brown bryozoan</name>
    <name type="synonym">Sertularia neritina</name>
    <dbReference type="NCBI Taxonomy" id="10212"/>
    <lineage>
        <taxon>Eukaryota</taxon>
        <taxon>Metazoa</taxon>
        <taxon>Spiralia</taxon>
        <taxon>Lophotrochozoa</taxon>
        <taxon>Bryozoa</taxon>
        <taxon>Gymnolaemata</taxon>
        <taxon>Cheilostomatida</taxon>
        <taxon>Flustrina</taxon>
        <taxon>Buguloidea</taxon>
        <taxon>Bugulidae</taxon>
        <taxon>Bugula</taxon>
    </lineage>
</organism>
<keyword evidence="1" id="KW-0472">Membrane</keyword>
<feature type="transmembrane region" description="Helical" evidence="1">
    <location>
        <begin position="49"/>
        <end position="72"/>
    </location>
</feature>